<name>A0A926VDP3_9CYAN</name>
<evidence type="ECO:0000256" key="1">
    <source>
        <dbReference type="ARBA" id="ARBA00004651"/>
    </source>
</evidence>
<dbReference type="GO" id="GO:0010041">
    <property type="term" value="P:response to iron(III) ion"/>
    <property type="evidence" value="ECO:0007669"/>
    <property type="project" value="TreeGrafter"/>
</dbReference>
<dbReference type="InterPro" id="IPR050297">
    <property type="entry name" value="LipidA_mod_glycosyltrf_83"/>
</dbReference>
<dbReference type="PANTHER" id="PTHR33908">
    <property type="entry name" value="MANNOSYLTRANSFERASE YKCB-RELATED"/>
    <property type="match status" value="1"/>
</dbReference>
<feature type="transmembrane region" description="Helical" evidence="8">
    <location>
        <begin position="141"/>
        <end position="162"/>
    </location>
</feature>
<evidence type="ECO:0000256" key="2">
    <source>
        <dbReference type="ARBA" id="ARBA00022475"/>
    </source>
</evidence>
<proteinExistence type="predicted"/>
<gene>
    <name evidence="10" type="ORF">H6G03_07640</name>
</gene>
<evidence type="ECO:0000256" key="4">
    <source>
        <dbReference type="ARBA" id="ARBA00022679"/>
    </source>
</evidence>
<dbReference type="PANTHER" id="PTHR33908:SF3">
    <property type="entry name" value="UNDECAPRENYL PHOSPHATE-ALPHA-4-AMINO-4-DEOXY-L-ARABINOSE ARABINOSYL TRANSFERASE"/>
    <property type="match status" value="1"/>
</dbReference>
<feature type="transmembrane region" description="Helical" evidence="8">
    <location>
        <begin position="168"/>
        <end position="185"/>
    </location>
</feature>
<organism evidence="10 11">
    <name type="scientific">Aerosakkonema funiforme FACHB-1375</name>
    <dbReference type="NCBI Taxonomy" id="2949571"/>
    <lineage>
        <taxon>Bacteria</taxon>
        <taxon>Bacillati</taxon>
        <taxon>Cyanobacteriota</taxon>
        <taxon>Cyanophyceae</taxon>
        <taxon>Oscillatoriophycideae</taxon>
        <taxon>Aerosakkonematales</taxon>
        <taxon>Aerosakkonemataceae</taxon>
        <taxon>Aerosakkonema</taxon>
    </lineage>
</organism>
<evidence type="ECO:0000256" key="8">
    <source>
        <dbReference type="SAM" id="Phobius"/>
    </source>
</evidence>
<feature type="transmembrane region" description="Helical" evidence="8">
    <location>
        <begin position="114"/>
        <end position="134"/>
    </location>
</feature>
<accession>A0A926VDP3</accession>
<feature type="transmembrane region" description="Helical" evidence="8">
    <location>
        <begin position="268"/>
        <end position="284"/>
    </location>
</feature>
<keyword evidence="6 8" id="KW-1133">Transmembrane helix</keyword>
<dbReference type="Pfam" id="PF13231">
    <property type="entry name" value="PMT_2"/>
    <property type="match status" value="1"/>
</dbReference>
<dbReference type="RefSeq" id="WP_190463732.1">
    <property type="nucleotide sequence ID" value="NZ_JACJPW010000014.1"/>
</dbReference>
<keyword evidence="2" id="KW-1003">Cell membrane</keyword>
<evidence type="ECO:0000313" key="10">
    <source>
        <dbReference type="EMBL" id="MBD2180972.1"/>
    </source>
</evidence>
<protein>
    <submittedName>
        <fullName evidence="10">Glycosyltransferase family 39 protein</fullName>
    </submittedName>
</protein>
<keyword evidence="3" id="KW-0328">Glycosyltransferase</keyword>
<feature type="transmembrane region" description="Helical" evidence="8">
    <location>
        <begin position="397"/>
        <end position="423"/>
    </location>
</feature>
<keyword evidence="7 8" id="KW-0472">Membrane</keyword>
<dbReference type="GO" id="GO:0005886">
    <property type="term" value="C:plasma membrane"/>
    <property type="evidence" value="ECO:0007669"/>
    <property type="project" value="UniProtKB-SubCell"/>
</dbReference>
<reference evidence="10" key="2">
    <citation type="submission" date="2020-08" db="EMBL/GenBank/DDBJ databases">
        <authorList>
            <person name="Chen M."/>
            <person name="Teng W."/>
            <person name="Zhao L."/>
            <person name="Hu C."/>
            <person name="Zhou Y."/>
            <person name="Han B."/>
            <person name="Song L."/>
            <person name="Shu W."/>
        </authorList>
    </citation>
    <scope>NUCLEOTIDE SEQUENCE</scope>
    <source>
        <strain evidence="10">FACHB-1375</strain>
    </source>
</reference>
<dbReference type="InterPro" id="IPR038731">
    <property type="entry name" value="RgtA/B/C-like"/>
</dbReference>
<feature type="transmembrane region" description="Helical" evidence="8">
    <location>
        <begin position="335"/>
        <end position="356"/>
    </location>
</feature>
<feature type="transmembrane region" description="Helical" evidence="8">
    <location>
        <begin position="234"/>
        <end position="256"/>
    </location>
</feature>
<dbReference type="GO" id="GO:0016763">
    <property type="term" value="F:pentosyltransferase activity"/>
    <property type="evidence" value="ECO:0007669"/>
    <property type="project" value="TreeGrafter"/>
</dbReference>
<feature type="transmembrane region" description="Helical" evidence="8">
    <location>
        <begin position="304"/>
        <end position="326"/>
    </location>
</feature>
<evidence type="ECO:0000256" key="7">
    <source>
        <dbReference type="ARBA" id="ARBA00023136"/>
    </source>
</evidence>
<keyword evidence="4" id="KW-0808">Transferase</keyword>
<evidence type="ECO:0000256" key="3">
    <source>
        <dbReference type="ARBA" id="ARBA00022676"/>
    </source>
</evidence>
<keyword evidence="5 8" id="KW-0812">Transmembrane</keyword>
<keyword evidence="11" id="KW-1185">Reference proteome</keyword>
<dbReference type="GO" id="GO:0009103">
    <property type="term" value="P:lipopolysaccharide biosynthetic process"/>
    <property type="evidence" value="ECO:0007669"/>
    <property type="project" value="UniProtKB-ARBA"/>
</dbReference>
<evidence type="ECO:0000256" key="5">
    <source>
        <dbReference type="ARBA" id="ARBA00022692"/>
    </source>
</evidence>
<comment type="caution">
    <text evidence="10">The sequence shown here is derived from an EMBL/GenBank/DDBJ whole genome shotgun (WGS) entry which is preliminary data.</text>
</comment>
<feature type="domain" description="Glycosyltransferase RgtA/B/C/D-like" evidence="9">
    <location>
        <begin position="95"/>
        <end position="253"/>
    </location>
</feature>
<feature type="transmembrane region" description="Helical" evidence="8">
    <location>
        <begin position="192"/>
        <end position="214"/>
    </location>
</feature>
<dbReference type="Proteomes" id="UP000641646">
    <property type="component" value="Unassembled WGS sequence"/>
</dbReference>
<dbReference type="AlphaFoldDB" id="A0A926VDP3"/>
<reference evidence="10" key="1">
    <citation type="journal article" date="2015" name="ISME J.">
        <title>Draft Genome Sequence of Streptomyces incarnatus NRRL8089, which Produces the Nucleoside Antibiotic Sinefungin.</title>
        <authorList>
            <person name="Oshima K."/>
            <person name="Hattori M."/>
            <person name="Shimizu H."/>
            <person name="Fukuda K."/>
            <person name="Nemoto M."/>
            <person name="Inagaki K."/>
            <person name="Tamura T."/>
        </authorList>
    </citation>
    <scope>NUCLEOTIDE SEQUENCE</scope>
    <source>
        <strain evidence="10">FACHB-1375</strain>
    </source>
</reference>
<feature type="transmembrane region" description="Helical" evidence="8">
    <location>
        <begin position="12"/>
        <end position="29"/>
    </location>
</feature>
<evidence type="ECO:0000313" key="11">
    <source>
        <dbReference type="Proteomes" id="UP000641646"/>
    </source>
</evidence>
<comment type="subcellular location">
    <subcellularLocation>
        <location evidence="1">Cell membrane</location>
        <topology evidence="1">Multi-pass membrane protein</topology>
    </subcellularLocation>
</comment>
<dbReference type="EMBL" id="JACJPW010000014">
    <property type="protein sequence ID" value="MBD2180972.1"/>
    <property type="molecule type" value="Genomic_DNA"/>
</dbReference>
<sequence>MAIKSTQDRLRILIIILIILGIFFRFINIDKKIYWRDETYTSLRMSGYTKAELNRQVFNGKEIRIEDLNKFQHINSEKSPIDTIKGLATEEPHLPPLYFLMARFWVQWFGDSVAIIRSLSAILSLFAFPCIYWLCRELFELPLVAWMAVGVIAISPFQVLYAQEARPYSLWTVTILLSSAALLRAMRIQTKFSWIIYAATVVLGLYTFLLSGLVNIGQGIYVFFVEGCRFTKKFTAYLVALIVGYIAFTPWILFVISNFSEFNKRTRWTSREVSLFSLFNMWLGNLSRIFFDVGIGSDDSLSRIIPLIPFILILLITIGYAILFLYSRGSKREKLFILALIIVCAIPLVLPDLILGGRRSGIARYLLPCYLSIQLAVAFLLASKITFVPLKVWQQKLWQIVTIAIFSAGVLSCAISSQAQVWWNKDASELPAIARIINQANHPLLVSDTNPEPIFALSYLLDPKVRLQLLVKPNVPQISQGFSDVFLYKPSDELRMELDKEQSYQSKPMQELGKFQDHLWKLEKKSNFTNSVN</sequence>
<evidence type="ECO:0000259" key="9">
    <source>
        <dbReference type="Pfam" id="PF13231"/>
    </source>
</evidence>
<evidence type="ECO:0000256" key="6">
    <source>
        <dbReference type="ARBA" id="ARBA00022989"/>
    </source>
</evidence>
<feature type="transmembrane region" description="Helical" evidence="8">
    <location>
        <begin position="362"/>
        <end position="385"/>
    </location>
</feature>